<evidence type="ECO:0000256" key="8">
    <source>
        <dbReference type="ARBA" id="ARBA00023235"/>
    </source>
</evidence>
<dbReference type="InterPro" id="IPR006171">
    <property type="entry name" value="TOPRIM_dom"/>
</dbReference>
<dbReference type="GO" id="GO:0003918">
    <property type="term" value="F:DNA topoisomerase type II (double strand cut, ATP-hydrolyzing) activity"/>
    <property type="evidence" value="ECO:0007669"/>
    <property type="project" value="UniProtKB-EC"/>
</dbReference>
<evidence type="ECO:0000256" key="5">
    <source>
        <dbReference type="ARBA" id="ARBA00022840"/>
    </source>
</evidence>
<evidence type="ECO:0000259" key="9">
    <source>
        <dbReference type="PROSITE" id="PS50880"/>
    </source>
</evidence>
<dbReference type="GO" id="GO:0000712">
    <property type="term" value="P:resolution of meiotic recombination intermediates"/>
    <property type="evidence" value="ECO:0007669"/>
    <property type="project" value="TreeGrafter"/>
</dbReference>
<dbReference type="GO" id="GO:0005634">
    <property type="term" value="C:nucleus"/>
    <property type="evidence" value="ECO:0007669"/>
    <property type="project" value="TreeGrafter"/>
</dbReference>
<dbReference type="InterPro" id="IPR031660">
    <property type="entry name" value="TOPRIM_C"/>
</dbReference>
<dbReference type="PANTHER" id="PTHR10169:SF38">
    <property type="entry name" value="DNA TOPOISOMERASE 2"/>
    <property type="match status" value="1"/>
</dbReference>
<comment type="catalytic activity">
    <reaction evidence="1">
        <text>ATP-dependent breakage, passage and rejoining of double-stranded DNA.</text>
        <dbReference type="EC" id="5.6.2.2"/>
    </reaction>
</comment>
<dbReference type="PROSITE" id="PS50880">
    <property type="entry name" value="TOPRIM"/>
    <property type="match status" value="1"/>
</dbReference>
<dbReference type="GO" id="GO:0006265">
    <property type="term" value="P:DNA topological change"/>
    <property type="evidence" value="ECO:0007669"/>
    <property type="project" value="InterPro"/>
</dbReference>
<evidence type="ECO:0000256" key="6">
    <source>
        <dbReference type="ARBA" id="ARBA00023029"/>
    </source>
</evidence>
<dbReference type="Gene3D" id="3.30.1490.30">
    <property type="match status" value="2"/>
</dbReference>
<feature type="domain" description="Toprim" evidence="9">
    <location>
        <begin position="1"/>
        <end position="100"/>
    </location>
</feature>
<keyword evidence="8" id="KW-0413">Isomerase</keyword>
<dbReference type="Pfam" id="PF16898">
    <property type="entry name" value="TOPRIM_C"/>
    <property type="match status" value="1"/>
</dbReference>
<proteinExistence type="predicted"/>
<reference evidence="10 11" key="1">
    <citation type="journal article" date="2023" name="Hortic Res">
        <title>Pangenome of water caltrop reveals structural variations and asymmetric subgenome divergence after allopolyploidization.</title>
        <authorList>
            <person name="Zhang X."/>
            <person name="Chen Y."/>
            <person name="Wang L."/>
            <person name="Yuan Y."/>
            <person name="Fang M."/>
            <person name="Shi L."/>
            <person name="Lu R."/>
            <person name="Comes H.P."/>
            <person name="Ma Y."/>
            <person name="Chen Y."/>
            <person name="Huang G."/>
            <person name="Zhou Y."/>
            <person name="Zheng Z."/>
            <person name="Qiu Y."/>
        </authorList>
    </citation>
    <scope>NUCLEOTIDE SEQUENCE [LARGE SCALE GENOMIC DNA]</scope>
    <source>
        <tissue evidence="10">Roots</tissue>
    </source>
</reference>
<dbReference type="InterPro" id="IPR013760">
    <property type="entry name" value="Topo_IIA-like_dom_sf"/>
</dbReference>
<dbReference type="PRINTS" id="PR01158">
    <property type="entry name" value="TOPISMRASEII"/>
</dbReference>
<dbReference type="Gene3D" id="3.40.50.670">
    <property type="match status" value="1"/>
</dbReference>
<evidence type="ECO:0000256" key="2">
    <source>
        <dbReference type="ARBA" id="ARBA00001946"/>
    </source>
</evidence>
<dbReference type="FunFam" id="3.40.50.670:FF:000001">
    <property type="entry name" value="DNA topoisomerase 2"/>
    <property type="match status" value="1"/>
</dbReference>
<dbReference type="InterPro" id="IPR013759">
    <property type="entry name" value="Topo_IIA_B_C"/>
</dbReference>
<dbReference type="Proteomes" id="UP001345219">
    <property type="component" value="Chromosome 9"/>
</dbReference>
<dbReference type="EC" id="5.6.2.2" evidence="3"/>
<sequence length="245" mass="28804">MAGLSVMGRDRYGVFPLRGKLLNIREASHSQIMDNKEIQHLKQILGLQQNKDYESVKSLRYGHMMIVTDQDHDGSHIKGLLINFIHSFWPSLLKVPSCMVEFITPIVKKNGKELCFYTMPEYESWKESLRGNANGWSIKYSEEWEGALLLYYMPEYESWKESLRGNANGWSIKYYKWYLSRGWEQAHQRKGNSIFKILISTRKILFGQMRKMEKLLNWHSAKRRSKQERIGFANLRSSKINTIDG</sequence>
<evidence type="ECO:0000313" key="10">
    <source>
        <dbReference type="EMBL" id="KAK4743858.1"/>
    </source>
</evidence>
<accession>A0AAN7JI67</accession>
<gene>
    <name evidence="10" type="ORF">SAY87_010170</name>
</gene>
<evidence type="ECO:0000256" key="1">
    <source>
        <dbReference type="ARBA" id="ARBA00000185"/>
    </source>
</evidence>
<dbReference type="InterPro" id="IPR001154">
    <property type="entry name" value="TopoII_euk"/>
</dbReference>
<dbReference type="PANTHER" id="PTHR10169">
    <property type="entry name" value="DNA TOPOISOMERASE/GYRASE"/>
    <property type="match status" value="1"/>
</dbReference>
<organism evidence="10 11">
    <name type="scientific">Trapa incisa</name>
    <dbReference type="NCBI Taxonomy" id="236973"/>
    <lineage>
        <taxon>Eukaryota</taxon>
        <taxon>Viridiplantae</taxon>
        <taxon>Streptophyta</taxon>
        <taxon>Embryophyta</taxon>
        <taxon>Tracheophyta</taxon>
        <taxon>Spermatophyta</taxon>
        <taxon>Magnoliopsida</taxon>
        <taxon>eudicotyledons</taxon>
        <taxon>Gunneridae</taxon>
        <taxon>Pentapetalae</taxon>
        <taxon>rosids</taxon>
        <taxon>malvids</taxon>
        <taxon>Myrtales</taxon>
        <taxon>Lythraceae</taxon>
        <taxon>Trapa</taxon>
    </lineage>
</organism>
<evidence type="ECO:0000256" key="3">
    <source>
        <dbReference type="ARBA" id="ARBA00012895"/>
    </source>
</evidence>
<dbReference type="GO" id="GO:0000819">
    <property type="term" value="P:sister chromatid segregation"/>
    <property type="evidence" value="ECO:0007669"/>
    <property type="project" value="TreeGrafter"/>
</dbReference>
<dbReference type="PRINTS" id="PR00418">
    <property type="entry name" value="TPI2FAMILY"/>
</dbReference>
<keyword evidence="6" id="KW-0799">Topoisomerase</keyword>
<protein>
    <recommendedName>
        <fullName evidence="3">DNA topoisomerase (ATP-hydrolyzing)</fullName>
        <ecNumber evidence="3">5.6.2.2</ecNumber>
    </recommendedName>
</protein>
<keyword evidence="5" id="KW-0067">ATP-binding</keyword>
<dbReference type="InterPro" id="IPR050634">
    <property type="entry name" value="DNA_Topoisomerase_II"/>
</dbReference>
<evidence type="ECO:0000256" key="7">
    <source>
        <dbReference type="ARBA" id="ARBA00023125"/>
    </source>
</evidence>
<keyword evidence="7" id="KW-0238">DNA-binding</keyword>
<evidence type="ECO:0000256" key="4">
    <source>
        <dbReference type="ARBA" id="ARBA00022741"/>
    </source>
</evidence>
<comment type="cofactor">
    <cofactor evidence="2">
        <name>Mg(2+)</name>
        <dbReference type="ChEBI" id="CHEBI:18420"/>
    </cofactor>
</comment>
<name>A0AAN7JI67_9MYRT</name>
<keyword evidence="4" id="KW-0547">Nucleotide-binding</keyword>
<dbReference type="AlphaFoldDB" id="A0AAN7JI67"/>
<dbReference type="GO" id="GO:0003677">
    <property type="term" value="F:DNA binding"/>
    <property type="evidence" value="ECO:0007669"/>
    <property type="project" value="UniProtKB-KW"/>
</dbReference>
<dbReference type="SUPFAM" id="SSF56719">
    <property type="entry name" value="Type II DNA topoisomerase"/>
    <property type="match status" value="1"/>
</dbReference>
<comment type="caution">
    <text evidence="10">The sequence shown here is derived from an EMBL/GenBank/DDBJ whole genome shotgun (WGS) entry which is preliminary data.</text>
</comment>
<keyword evidence="11" id="KW-1185">Reference proteome</keyword>
<dbReference type="GO" id="GO:0005524">
    <property type="term" value="F:ATP binding"/>
    <property type="evidence" value="ECO:0007669"/>
    <property type="project" value="UniProtKB-KW"/>
</dbReference>
<dbReference type="EMBL" id="JAXIOK010000022">
    <property type="protein sequence ID" value="KAK4743858.1"/>
    <property type="molecule type" value="Genomic_DNA"/>
</dbReference>
<evidence type="ECO:0000313" key="11">
    <source>
        <dbReference type="Proteomes" id="UP001345219"/>
    </source>
</evidence>
<dbReference type="Pfam" id="PF01751">
    <property type="entry name" value="Toprim"/>
    <property type="match status" value="1"/>
</dbReference>